<organism evidence="2">
    <name type="scientific">Leucothrix mucor</name>
    <dbReference type="NCBI Taxonomy" id="45248"/>
    <lineage>
        <taxon>Bacteria</taxon>
        <taxon>Pseudomonadati</taxon>
        <taxon>Pseudomonadota</taxon>
        <taxon>Gammaproteobacteria</taxon>
        <taxon>Thiotrichales</taxon>
        <taxon>Thiotrichaceae</taxon>
        <taxon>Leucothrix</taxon>
    </lineage>
</organism>
<dbReference type="InterPro" id="IPR000015">
    <property type="entry name" value="Fimb_usher"/>
</dbReference>
<dbReference type="GO" id="GO:0009297">
    <property type="term" value="P:pilus assembly"/>
    <property type="evidence" value="ECO:0007669"/>
    <property type="project" value="InterPro"/>
</dbReference>
<gene>
    <name evidence="2" type="ORF">ENJ51_07790</name>
</gene>
<dbReference type="GO" id="GO:0009279">
    <property type="term" value="C:cell outer membrane"/>
    <property type="evidence" value="ECO:0007669"/>
    <property type="project" value="TreeGrafter"/>
</dbReference>
<dbReference type="AlphaFoldDB" id="A0A7V2T083"/>
<accession>A0A7V2T083</accession>
<comment type="caution">
    <text evidence="2">The sequence shown here is derived from an EMBL/GenBank/DDBJ whole genome shotgun (WGS) entry which is preliminary data.</text>
</comment>
<name>A0A7V2T083_LEUMU</name>
<feature type="non-terminal residue" evidence="2">
    <location>
        <position position="1"/>
    </location>
</feature>
<evidence type="ECO:0000256" key="1">
    <source>
        <dbReference type="SAM" id="MobiDB-lite"/>
    </source>
</evidence>
<evidence type="ECO:0000313" key="2">
    <source>
        <dbReference type="EMBL" id="HFC92699.1"/>
    </source>
</evidence>
<dbReference type="GO" id="GO:0015473">
    <property type="term" value="F:fimbrial usher porin activity"/>
    <property type="evidence" value="ECO:0007669"/>
    <property type="project" value="InterPro"/>
</dbReference>
<dbReference type="EMBL" id="DRMS01000291">
    <property type="protein sequence ID" value="HFC92699.1"/>
    <property type="molecule type" value="Genomic_DNA"/>
</dbReference>
<sequence>ARLRYQNNKEKDKSISIRLRYPFEKENKRSRDRSATLSYNSLDDRVISSFFVAPKTNIGKDSLAGSITHSSNQDSKSLSGNMSYRGDMMEVGVSHTISQSANNTDYRQRSKAKFKTALSFADNTVAISKPIRNSFAIITGPKNQDKDIAAVKGRSSFSRSNGKDLPDYYQSVVTTSGKPAVINLPNYRYNSVNVDSTALPRGSDPDYSEFELKPAYKQGYVLKAGGEAGVIVDGVLKNNKGEPFSLAGGQLIALNTSKKKAITFFTNRSGKFRLISVPAGKYQIELFDLKENNKQVIDIPNTPGKLYKLGELTLSGTLEDS</sequence>
<feature type="compositionally biased region" description="Polar residues" evidence="1">
    <location>
        <begin position="65"/>
        <end position="81"/>
    </location>
</feature>
<proteinExistence type="predicted"/>
<dbReference type="PANTHER" id="PTHR30451:SF5">
    <property type="entry name" value="SLR0019 PROTEIN"/>
    <property type="match status" value="1"/>
</dbReference>
<feature type="region of interest" description="Disordered" evidence="1">
    <location>
        <begin position="62"/>
        <end position="81"/>
    </location>
</feature>
<reference evidence="2" key="1">
    <citation type="journal article" date="2020" name="mSystems">
        <title>Genome- and Community-Level Interaction Insights into Carbon Utilization and Element Cycling Functions of Hydrothermarchaeota in Hydrothermal Sediment.</title>
        <authorList>
            <person name="Zhou Z."/>
            <person name="Liu Y."/>
            <person name="Xu W."/>
            <person name="Pan J."/>
            <person name="Luo Z.H."/>
            <person name="Li M."/>
        </authorList>
    </citation>
    <scope>NUCLEOTIDE SEQUENCE [LARGE SCALE GENOMIC DNA]</scope>
    <source>
        <strain evidence="2">HyVt-493</strain>
    </source>
</reference>
<protein>
    <submittedName>
        <fullName evidence="2">Uncharacterized protein</fullName>
    </submittedName>
</protein>
<dbReference type="PANTHER" id="PTHR30451">
    <property type="entry name" value="OUTER MEMBRANE USHER PROTEIN"/>
    <property type="match status" value="1"/>
</dbReference>
<dbReference type="Proteomes" id="UP000885750">
    <property type="component" value="Unassembled WGS sequence"/>
</dbReference>